<dbReference type="Gene3D" id="3.40.50.10840">
    <property type="entry name" value="Putative sugar-binding, N-terminal domain"/>
    <property type="match status" value="1"/>
</dbReference>
<reference evidence="15" key="1">
    <citation type="submission" date="2016-09" db="EMBL/GenBank/DDBJ databases">
        <title>Comparative analysis of environment characteristics of blaOKP and blaSHV lactamase.</title>
        <authorList>
            <person name="Long M."/>
            <person name="Yang S."/>
            <person name="Deng W."/>
            <person name="Li B."/>
            <person name="Zou L."/>
        </authorList>
    </citation>
    <scope>NUCLEOTIDE SEQUENCE</scope>
    <source>
        <strain evidence="15">Ws-2g</strain>
    </source>
</reference>
<feature type="domain" description="Four-carbon acid sugar kinase nucleotide binding" evidence="14">
    <location>
        <begin position="254"/>
        <end position="411"/>
    </location>
</feature>
<keyword evidence="6" id="KW-0119">Carbohydrate metabolism</keyword>
<evidence type="ECO:0000256" key="3">
    <source>
        <dbReference type="ARBA" id="ARBA00022741"/>
    </source>
</evidence>
<evidence type="ECO:0000256" key="2">
    <source>
        <dbReference type="ARBA" id="ARBA00022679"/>
    </source>
</evidence>
<dbReference type="InterPro" id="IPR031475">
    <property type="entry name" value="NBD_C"/>
</dbReference>
<dbReference type="InterPro" id="IPR050007">
    <property type="entry name" value="OtnK"/>
</dbReference>
<dbReference type="Pfam" id="PF17042">
    <property type="entry name" value="NBD_C"/>
    <property type="match status" value="1"/>
</dbReference>
<protein>
    <recommendedName>
        <fullName evidence="11">3-oxo-tetronate kinase</fullName>
        <ecNumber evidence="10">2.7.1.217</ecNumber>
    </recommendedName>
    <alternativeName>
        <fullName evidence="12">3-dehydrotetronate 4-kinase</fullName>
    </alternativeName>
</protein>
<evidence type="ECO:0000256" key="11">
    <source>
        <dbReference type="ARBA" id="ARBA00039461"/>
    </source>
</evidence>
<evidence type="ECO:0000256" key="8">
    <source>
        <dbReference type="ARBA" id="ARBA00036346"/>
    </source>
</evidence>
<accession>A0A220NZ10</accession>
<name>A0A220NZ10_KLEPN</name>
<keyword evidence="2" id="KW-0808">Transferase</keyword>
<sequence>MQLGVIADDFTGATDIASFLVRNGMATVQLNGVPPHELPLTSEAVVISLKTRSCPVETAVSQSLAALRWLQARGCQQFYFKYCSTFDSTAQGNIGPVLDALLAELGETRTVISPALPVNGRTVYQGYLFVGQQLLNESGMRHHPVTPMEDAHLGRLIERQGGGKAALIAWPIIDQGPEAVAAALAAISDPAVRYVVLDALSEQHLLTQGAALREMKLVSGGSGLAIGLARDWAQRHGTQGEGSQAGMPLPGPAVVLSGSCSLMTNSQVAAYREQAPARAVDLSACFTDLEGYAGTLAAWVDANRDSPLAPMVYATTEPQTLQRIQAQYGDKASSERIEQLFAALAAALKEKGFTRFIVAGGETSSIVAQTLGVEAFHIGPTISPGVPWVRDTRQPLSLALKSGNFGDIQFFARAQQEFCHD</sequence>
<keyword evidence="5" id="KW-0067">ATP-binding</keyword>
<dbReference type="AlphaFoldDB" id="A0A220NZ10"/>
<evidence type="ECO:0000256" key="10">
    <source>
        <dbReference type="ARBA" id="ARBA00039095"/>
    </source>
</evidence>
<dbReference type="Pfam" id="PF07005">
    <property type="entry name" value="SBD_N"/>
    <property type="match status" value="1"/>
</dbReference>
<comment type="catalytic activity">
    <reaction evidence="8">
        <text>3-dehydro-D-erythronate + ATP = 3-dehydro-4-O-phospho-D-erythronate + ADP + H(+)</text>
        <dbReference type="Rhea" id="RHEA:52556"/>
        <dbReference type="ChEBI" id="CHEBI:15378"/>
        <dbReference type="ChEBI" id="CHEBI:30616"/>
        <dbReference type="ChEBI" id="CHEBI:57958"/>
        <dbReference type="ChEBI" id="CHEBI:136593"/>
        <dbReference type="ChEBI" id="CHEBI:456216"/>
        <dbReference type="EC" id="2.7.1.217"/>
    </reaction>
</comment>
<evidence type="ECO:0000259" key="14">
    <source>
        <dbReference type="Pfam" id="PF17042"/>
    </source>
</evidence>
<dbReference type="Gene3D" id="3.40.980.20">
    <property type="entry name" value="Four-carbon acid sugar kinase, nucleotide binding domain"/>
    <property type="match status" value="1"/>
</dbReference>
<keyword evidence="3" id="KW-0547">Nucleotide-binding</keyword>
<dbReference type="EMBL" id="KX827418">
    <property type="protein sequence ID" value="ASJ82275.1"/>
    <property type="molecule type" value="Genomic_DNA"/>
</dbReference>
<evidence type="ECO:0000256" key="4">
    <source>
        <dbReference type="ARBA" id="ARBA00022777"/>
    </source>
</evidence>
<evidence type="ECO:0000256" key="1">
    <source>
        <dbReference type="ARBA" id="ARBA00005715"/>
    </source>
</evidence>
<evidence type="ECO:0000256" key="7">
    <source>
        <dbReference type="ARBA" id="ARBA00035898"/>
    </source>
</evidence>
<comment type="catalytic activity">
    <reaction evidence="7">
        <text>3-dehydro-L-erythronate + ATP = 3-dehydro-4-O-phospho-L-erythronate + ADP + H(+)</text>
        <dbReference type="Rhea" id="RHEA:52552"/>
        <dbReference type="ChEBI" id="CHEBI:15378"/>
        <dbReference type="ChEBI" id="CHEBI:30616"/>
        <dbReference type="ChEBI" id="CHEBI:136592"/>
        <dbReference type="ChEBI" id="CHEBI:136670"/>
        <dbReference type="ChEBI" id="CHEBI:456216"/>
        <dbReference type="EC" id="2.7.1.217"/>
    </reaction>
</comment>
<dbReference type="NCBIfam" id="NF043035">
    <property type="entry name" value="OxoTetrKin"/>
    <property type="match status" value="1"/>
</dbReference>
<dbReference type="InterPro" id="IPR042213">
    <property type="entry name" value="NBD_C_sf"/>
</dbReference>
<feature type="domain" description="Four-carbon acid sugar kinase N-terminal" evidence="13">
    <location>
        <begin position="3"/>
        <end position="227"/>
    </location>
</feature>
<dbReference type="EC" id="2.7.1.217" evidence="10"/>
<dbReference type="InterPro" id="IPR037051">
    <property type="entry name" value="4-carb_acid_sugar_kinase_N_sf"/>
</dbReference>
<proteinExistence type="inferred from homology"/>
<evidence type="ECO:0000256" key="5">
    <source>
        <dbReference type="ARBA" id="ARBA00022840"/>
    </source>
</evidence>
<comment type="similarity">
    <text evidence="1">Belongs to the four-carbon acid sugar kinase family.</text>
</comment>
<dbReference type="GO" id="GO:0005524">
    <property type="term" value="F:ATP binding"/>
    <property type="evidence" value="ECO:0007669"/>
    <property type="project" value="UniProtKB-KW"/>
</dbReference>
<comment type="function">
    <text evidence="9">Catalyzes the ATP-dependent phosphorylation of 3-oxo-tetronate to 3-oxo-tetronate 4-phosphate.</text>
</comment>
<keyword evidence="4" id="KW-0418">Kinase</keyword>
<evidence type="ECO:0000313" key="15">
    <source>
        <dbReference type="EMBL" id="ASJ82275.1"/>
    </source>
</evidence>
<dbReference type="SUPFAM" id="SSF142764">
    <property type="entry name" value="YgbK-like"/>
    <property type="match status" value="1"/>
</dbReference>
<evidence type="ECO:0000256" key="12">
    <source>
        <dbReference type="ARBA" id="ARBA00041377"/>
    </source>
</evidence>
<evidence type="ECO:0000259" key="13">
    <source>
        <dbReference type="Pfam" id="PF07005"/>
    </source>
</evidence>
<dbReference type="GO" id="GO:0016301">
    <property type="term" value="F:kinase activity"/>
    <property type="evidence" value="ECO:0007669"/>
    <property type="project" value="UniProtKB-KW"/>
</dbReference>
<organism evidence="15">
    <name type="scientific">Klebsiella pneumoniae</name>
    <dbReference type="NCBI Taxonomy" id="573"/>
    <lineage>
        <taxon>Bacteria</taxon>
        <taxon>Pseudomonadati</taxon>
        <taxon>Pseudomonadota</taxon>
        <taxon>Gammaproteobacteria</taxon>
        <taxon>Enterobacterales</taxon>
        <taxon>Enterobacteriaceae</taxon>
        <taxon>Klebsiella/Raoultella group</taxon>
        <taxon>Klebsiella</taxon>
        <taxon>Klebsiella pneumoniae complex</taxon>
    </lineage>
</organism>
<evidence type="ECO:0000256" key="9">
    <source>
        <dbReference type="ARBA" id="ARBA00037335"/>
    </source>
</evidence>
<evidence type="ECO:0000256" key="6">
    <source>
        <dbReference type="ARBA" id="ARBA00023277"/>
    </source>
</evidence>
<dbReference type="InterPro" id="IPR010737">
    <property type="entry name" value="4-carb_acid_sugar_kinase_N"/>
</dbReference>